<comment type="caution">
    <text evidence="2">The sequence shown here is derived from an EMBL/GenBank/DDBJ whole genome shotgun (WGS) entry which is preliminary data.</text>
</comment>
<dbReference type="RefSeq" id="WP_382394425.1">
    <property type="nucleotide sequence ID" value="NZ_JBHTCQ010000002.1"/>
</dbReference>
<dbReference type="InterPro" id="IPR036895">
    <property type="entry name" value="Uracil-DNA_glycosylase-like_sf"/>
</dbReference>
<proteinExistence type="predicted"/>
<gene>
    <name evidence="2" type="ORF">ACFQQL_11450</name>
</gene>
<dbReference type="SUPFAM" id="SSF52141">
    <property type="entry name" value="Uracil-DNA glycosylase-like"/>
    <property type="match status" value="1"/>
</dbReference>
<dbReference type="InterPro" id="IPR005122">
    <property type="entry name" value="Uracil-DNA_glycosylase-like"/>
</dbReference>
<feature type="domain" description="Uracil-DNA glycosylase-like" evidence="1">
    <location>
        <begin position="162"/>
        <end position="294"/>
    </location>
</feature>
<dbReference type="EMBL" id="JBHTCQ010000002">
    <property type="protein sequence ID" value="MFC7405726.1"/>
    <property type="molecule type" value="Genomic_DNA"/>
</dbReference>
<protein>
    <submittedName>
        <fullName evidence="2">Uracil-DNA glycosylase</fullName>
    </submittedName>
</protein>
<keyword evidence="3" id="KW-1185">Reference proteome</keyword>
<dbReference type="Pfam" id="PF03167">
    <property type="entry name" value="UDG"/>
    <property type="match status" value="1"/>
</dbReference>
<reference evidence="3" key="1">
    <citation type="journal article" date="2019" name="Int. J. Syst. Evol. Microbiol.">
        <title>The Global Catalogue of Microorganisms (GCM) 10K type strain sequencing project: providing services to taxonomists for standard genome sequencing and annotation.</title>
        <authorList>
            <consortium name="The Broad Institute Genomics Platform"/>
            <consortium name="The Broad Institute Genome Sequencing Center for Infectious Disease"/>
            <person name="Wu L."/>
            <person name="Ma J."/>
        </authorList>
    </citation>
    <scope>NUCLEOTIDE SEQUENCE [LARGE SCALE GENOMIC DNA]</scope>
    <source>
        <strain evidence="3">JCM 1490</strain>
    </source>
</reference>
<evidence type="ECO:0000259" key="1">
    <source>
        <dbReference type="Pfam" id="PF03167"/>
    </source>
</evidence>
<accession>A0ABW2Q919</accession>
<name>A0ABW2Q919_9MICO</name>
<dbReference type="CDD" id="cd10035">
    <property type="entry name" value="UDG_like"/>
    <property type="match status" value="1"/>
</dbReference>
<evidence type="ECO:0000313" key="2">
    <source>
        <dbReference type="EMBL" id="MFC7405726.1"/>
    </source>
</evidence>
<dbReference type="Proteomes" id="UP001596455">
    <property type="component" value="Unassembled WGS sequence"/>
</dbReference>
<organism evidence="2 3">
    <name type="scientific">Georgenia alba</name>
    <dbReference type="NCBI Taxonomy" id="2233858"/>
    <lineage>
        <taxon>Bacteria</taxon>
        <taxon>Bacillati</taxon>
        <taxon>Actinomycetota</taxon>
        <taxon>Actinomycetes</taxon>
        <taxon>Micrococcales</taxon>
        <taxon>Bogoriellaceae</taxon>
        <taxon>Georgenia</taxon>
    </lineage>
</organism>
<sequence length="318" mass="34329">MAEWATHDEVAWAREYDGYLRLAKTPEELGRLIGPARNSYLVRGQVPDWCGVDLLKGWAFFLASVDHHVGGDSLRAEWRDVLAAVRKRPDVYAGDNPPASKAAPAAINLPTNFSTEPKMHGDPGFLAAKQARLWEPHIAPINEFVHQIGKQVGAPVPYVDPDSGGIRSRVLFLLESPGPKAVTSGMISVDNNDETAKNMWVAYRDSGLPRNQGLHWNAVPWQVGEGAKVKAPGLADVKAGRGYLLELLDLMPAVRVVVPMGNKAQAAVSGLVGDLTQRGVLVIDSPHPSPIPTAVTKGRNLEVVLNAYVAARAISRAD</sequence>
<evidence type="ECO:0000313" key="3">
    <source>
        <dbReference type="Proteomes" id="UP001596455"/>
    </source>
</evidence>
<dbReference type="Gene3D" id="3.40.470.10">
    <property type="entry name" value="Uracil-DNA glycosylase-like domain"/>
    <property type="match status" value="1"/>
</dbReference>